<gene>
    <name evidence="3" type="ORF">MOQ_003808</name>
</gene>
<evidence type="ECO:0000313" key="4">
    <source>
        <dbReference type="Proteomes" id="UP000007350"/>
    </source>
</evidence>
<evidence type="ECO:0000313" key="3">
    <source>
        <dbReference type="EMBL" id="EKF32346.1"/>
    </source>
</evidence>
<protein>
    <recommendedName>
        <fullName evidence="2">Trypanosoma Tc-38 (p38) protein domain-containing protein</fullName>
    </recommendedName>
</protein>
<proteinExistence type="predicted"/>
<keyword evidence="1" id="KW-0812">Transmembrane</keyword>
<name>K2NBT9_TRYCR</name>
<reference evidence="3 4" key="1">
    <citation type="journal article" date="2012" name="BMC Genomics">
        <title>Comparative genomic analysis of human infective Trypanosoma cruzi lineages with the bat-restricted subspecies T. cruzi marinkellei.</title>
        <authorList>
            <person name="Franzen O."/>
            <person name="Talavera-Lopez C."/>
            <person name="Ochaya S."/>
            <person name="Butler C.E."/>
            <person name="Messenger L.A."/>
            <person name="Lewis M.D."/>
            <person name="Llewellyn M.S."/>
            <person name="Marinkelle C.J."/>
            <person name="Tyler K.M."/>
            <person name="Miles M.A."/>
            <person name="Andersson B."/>
        </authorList>
    </citation>
    <scope>NUCLEOTIDE SEQUENCE [LARGE SCALE GENOMIC DNA]</scope>
    <source>
        <strain evidence="3 4">B7</strain>
    </source>
</reference>
<organism evidence="3 4">
    <name type="scientific">Trypanosoma cruzi marinkellei</name>
    <dbReference type="NCBI Taxonomy" id="85056"/>
    <lineage>
        <taxon>Eukaryota</taxon>
        <taxon>Discoba</taxon>
        <taxon>Euglenozoa</taxon>
        <taxon>Kinetoplastea</taxon>
        <taxon>Metakinetoplastina</taxon>
        <taxon>Trypanosomatida</taxon>
        <taxon>Trypanosomatidae</taxon>
        <taxon>Trypanosoma</taxon>
        <taxon>Schizotrypanum</taxon>
    </lineage>
</organism>
<evidence type="ECO:0000259" key="2">
    <source>
        <dbReference type="Pfam" id="PF20054"/>
    </source>
</evidence>
<keyword evidence="4" id="KW-1185">Reference proteome</keyword>
<dbReference type="OrthoDB" id="239978at2759"/>
<dbReference type="InterPro" id="IPR045399">
    <property type="entry name" value="Tc-38"/>
</dbReference>
<dbReference type="Pfam" id="PF20054">
    <property type="entry name" value="Tc-38"/>
    <property type="match status" value="1"/>
</dbReference>
<evidence type="ECO:0000256" key="1">
    <source>
        <dbReference type="SAM" id="Phobius"/>
    </source>
</evidence>
<keyword evidence="1" id="KW-1133">Transmembrane helix</keyword>
<accession>K2NBT9</accession>
<dbReference type="Proteomes" id="UP000007350">
    <property type="component" value="Unassembled WGS sequence"/>
</dbReference>
<feature type="domain" description="Trypanosoma Tc-38 (p38) protein" evidence="2">
    <location>
        <begin position="176"/>
        <end position="215"/>
    </location>
</feature>
<comment type="caution">
    <text evidence="3">The sequence shown here is derived from an EMBL/GenBank/DDBJ whole genome shotgun (WGS) entry which is preliminary data.</text>
</comment>
<sequence length="352" mass="39443">MQSCVFGDARVRLIILIYLRVFLFTFVDVIKRNKGSAFFGPMAYRRKAPPVAQLSPFRQLQLMCNATSFGLSFQVHNAQKILDQLKINNATAYTQFTKNATRQDFFSSRVVTGSGSDALIRDAPKFTLPLPNYFINPSEKAEDFVPRVFYHASMVKRAAELRDQSYMPRCGLTGLFFSREEVVDNLQAAAAELGFKSPFWIRNDHPELGKFLELKDGSEAICLSLTAAITGMDSVESICEDLWHPDLRRAVVSKGRVFGKDVPLGMNALSGFVTKNPFVQSLPNRGVWVSQEQVLQNNLQLKKKKSALSNDPFVLVEVEQWEMHNADQLSVPGRLALQRSSTKSTGSIFVSS</sequence>
<dbReference type="AlphaFoldDB" id="K2NBT9"/>
<keyword evidence="1" id="KW-0472">Membrane</keyword>
<feature type="transmembrane region" description="Helical" evidence="1">
    <location>
        <begin position="12"/>
        <end position="30"/>
    </location>
</feature>
<dbReference type="EMBL" id="AHKC01009885">
    <property type="protein sequence ID" value="EKF32346.1"/>
    <property type="molecule type" value="Genomic_DNA"/>
</dbReference>